<evidence type="ECO:0000313" key="2">
    <source>
        <dbReference type="WBParaSite" id="L893_g11421.t1"/>
    </source>
</evidence>
<name>A0A1I7Y096_9BILA</name>
<protein>
    <submittedName>
        <fullName evidence="2">MTS domain-containing protein</fullName>
    </submittedName>
</protein>
<dbReference type="AlphaFoldDB" id="A0A1I7Y096"/>
<proteinExistence type="predicted"/>
<dbReference type="Proteomes" id="UP000095287">
    <property type="component" value="Unplaced"/>
</dbReference>
<sequence length="80" mass="9331">MAKWLHEEFSSQGYRISTFVTPTWLLRVYAKLNIDQQAKSVVHRVGPELRFNNQKVRLLELDLSKPYLVLANPPSYHYGA</sequence>
<dbReference type="WBParaSite" id="L893_g11421.t1">
    <property type="protein sequence ID" value="L893_g11421.t1"/>
    <property type="gene ID" value="L893_g11421"/>
</dbReference>
<organism evidence="1 2">
    <name type="scientific">Steinernema glaseri</name>
    <dbReference type="NCBI Taxonomy" id="37863"/>
    <lineage>
        <taxon>Eukaryota</taxon>
        <taxon>Metazoa</taxon>
        <taxon>Ecdysozoa</taxon>
        <taxon>Nematoda</taxon>
        <taxon>Chromadorea</taxon>
        <taxon>Rhabditida</taxon>
        <taxon>Tylenchina</taxon>
        <taxon>Panagrolaimomorpha</taxon>
        <taxon>Strongyloidoidea</taxon>
        <taxon>Steinernematidae</taxon>
        <taxon>Steinernema</taxon>
    </lineage>
</organism>
<keyword evidence="1" id="KW-1185">Reference proteome</keyword>
<evidence type="ECO:0000313" key="1">
    <source>
        <dbReference type="Proteomes" id="UP000095287"/>
    </source>
</evidence>
<reference evidence="2" key="1">
    <citation type="submission" date="2016-11" db="UniProtKB">
        <authorList>
            <consortium name="WormBaseParasite"/>
        </authorList>
    </citation>
    <scope>IDENTIFICATION</scope>
</reference>
<accession>A0A1I7Y096</accession>